<organism evidence="1 2">
    <name type="scientific">Catharanthus roseus</name>
    <name type="common">Madagascar periwinkle</name>
    <name type="synonym">Vinca rosea</name>
    <dbReference type="NCBI Taxonomy" id="4058"/>
    <lineage>
        <taxon>Eukaryota</taxon>
        <taxon>Viridiplantae</taxon>
        <taxon>Streptophyta</taxon>
        <taxon>Embryophyta</taxon>
        <taxon>Tracheophyta</taxon>
        <taxon>Spermatophyta</taxon>
        <taxon>Magnoliopsida</taxon>
        <taxon>eudicotyledons</taxon>
        <taxon>Gunneridae</taxon>
        <taxon>Pentapetalae</taxon>
        <taxon>asterids</taxon>
        <taxon>lamiids</taxon>
        <taxon>Gentianales</taxon>
        <taxon>Apocynaceae</taxon>
        <taxon>Rauvolfioideae</taxon>
        <taxon>Vinceae</taxon>
        <taxon>Catharanthinae</taxon>
        <taxon>Catharanthus</taxon>
    </lineage>
</organism>
<protein>
    <submittedName>
        <fullName evidence="1">Uncharacterized protein</fullName>
    </submittedName>
</protein>
<dbReference type="Proteomes" id="UP001060085">
    <property type="component" value="Linkage Group LG01"/>
</dbReference>
<gene>
    <name evidence="1" type="ORF">M9H77_01092</name>
</gene>
<keyword evidence="2" id="KW-1185">Reference proteome</keyword>
<accession>A0ACC0C4J5</accession>
<evidence type="ECO:0000313" key="2">
    <source>
        <dbReference type="Proteomes" id="UP001060085"/>
    </source>
</evidence>
<reference evidence="2" key="1">
    <citation type="journal article" date="2023" name="Nat. Plants">
        <title>Single-cell RNA sequencing provides a high-resolution roadmap for understanding the multicellular compartmentation of specialized metabolism.</title>
        <authorList>
            <person name="Sun S."/>
            <person name="Shen X."/>
            <person name="Li Y."/>
            <person name="Li Y."/>
            <person name="Wang S."/>
            <person name="Li R."/>
            <person name="Zhang H."/>
            <person name="Shen G."/>
            <person name="Guo B."/>
            <person name="Wei J."/>
            <person name="Xu J."/>
            <person name="St-Pierre B."/>
            <person name="Chen S."/>
            <person name="Sun C."/>
        </authorList>
    </citation>
    <scope>NUCLEOTIDE SEQUENCE [LARGE SCALE GENOMIC DNA]</scope>
</reference>
<evidence type="ECO:0000313" key="1">
    <source>
        <dbReference type="EMBL" id="KAI5679865.1"/>
    </source>
</evidence>
<comment type="caution">
    <text evidence="1">The sequence shown here is derived from an EMBL/GenBank/DDBJ whole genome shotgun (WGS) entry which is preliminary data.</text>
</comment>
<proteinExistence type="predicted"/>
<dbReference type="EMBL" id="CM044701">
    <property type="protein sequence ID" value="KAI5679865.1"/>
    <property type="molecule type" value="Genomic_DNA"/>
</dbReference>
<sequence length="233" mass="25192">MSLHIKSFSVLISVLLCLILNSSYFSNAAETDVNCLRAIKESLQDPLNYLSSWNFTDNTEGFICRFVGIECWNAAENRVLNIRLSDMGLKGEFPRGIANCTSLTGLDLSNNSISGSIPSDISMIMRFVTSLDLSYNRLSGSIPVSLANCSYLNVVKLENNLLSGQIPQEIGMLVRLKTFNVSYNNLTGPVPKFRNANARIGAGSYANNPGLCGSPLPPCRASAAAAKPIGQET</sequence>
<name>A0ACC0C4J5_CATRO</name>